<organism evidence="2 3">
    <name type="scientific">Callosobruchus maculatus</name>
    <name type="common">Southern cowpea weevil</name>
    <name type="synonym">Pulse bruchid</name>
    <dbReference type="NCBI Taxonomy" id="64391"/>
    <lineage>
        <taxon>Eukaryota</taxon>
        <taxon>Metazoa</taxon>
        <taxon>Ecdysozoa</taxon>
        <taxon>Arthropoda</taxon>
        <taxon>Hexapoda</taxon>
        <taxon>Insecta</taxon>
        <taxon>Pterygota</taxon>
        <taxon>Neoptera</taxon>
        <taxon>Endopterygota</taxon>
        <taxon>Coleoptera</taxon>
        <taxon>Polyphaga</taxon>
        <taxon>Cucujiformia</taxon>
        <taxon>Chrysomeloidea</taxon>
        <taxon>Chrysomelidae</taxon>
        <taxon>Bruchinae</taxon>
        <taxon>Bruchini</taxon>
        <taxon>Callosobruchus</taxon>
    </lineage>
</organism>
<keyword evidence="3" id="KW-1185">Reference proteome</keyword>
<evidence type="ECO:0000313" key="2">
    <source>
        <dbReference type="EMBL" id="VEN39549.1"/>
    </source>
</evidence>
<protein>
    <submittedName>
        <fullName evidence="2">Uncharacterized protein</fullName>
    </submittedName>
</protein>
<feature type="region of interest" description="Disordered" evidence="1">
    <location>
        <begin position="34"/>
        <end position="53"/>
    </location>
</feature>
<feature type="compositionally biased region" description="Low complexity" evidence="1">
    <location>
        <begin position="41"/>
        <end position="53"/>
    </location>
</feature>
<evidence type="ECO:0000256" key="1">
    <source>
        <dbReference type="SAM" id="MobiDB-lite"/>
    </source>
</evidence>
<dbReference type="EMBL" id="CAACVG010005721">
    <property type="protein sequence ID" value="VEN39549.1"/>
    <property type="molecule type" value="Genomic_DNA"/>
</dbReference>
<dbReference type="Proteomes" id="UP000410492">
    <property type="component" value="Unassembled WGS sequence"/>
</dbReference>
<gene>
    <name evidence="2" type="ORF">CALMAC_LOCUS4048</name>
</gene>
<dbReference type="AlphaFoldDB" id="A0A653BVG1"/>
<proteinExistence type="predicted"/>
<name>A0A653BVG1_CALMS</name>
<sequence>MGSRGMLMLKLLENNNNRLSQPIQTGYENASLSLEGERRSISSINSSSGVPYSSVEDELKICSTQNAEDGEM</sequence>
<evidence type="ECO:0000313" key="3">
    <source>
        <dbReference type="Proteomes" id="UP000410492"/>
    </source>
</evidence>
<accession>A0A653BVG1</accession>
<reference evidence="2 3" key="1">
    <citation type="submission" date="2019-01" db="EMBL/GenBank/DDBJ databases">
        <authorList>
            <person name="Sayadi A."/>
        </authorList>
    </citation>
    <scope>NUCLEOTIDE SEQUENCE [LARGE SCALE GENOMIC DNA]</scope>
</reference>